<organism evidence="1 2">
    <name type="scientific">Stylosanthes scabra</name>
    <dbReference type="NCBI Taxonomy" id="79078"/>
    <lineage>
        <taxon>Eukaryota</taxon>
        <taxon>Viridiplantae</taxon>
        <taxon>Streptophyta</taxon>
        <taxon>Embryophyta</taxon>
        <taxon>Tracheophyta</taxon>
        <taxon>Spermatophyta</taxon>
        <taxon>Magnoliopsida</taxon>
        <taxon>eudicotyledons</taxon>
        <taxon>Gunneridae</taxon>
        <taxon>Pentapetalae</taxon>
        <taxon>rosids</taxon>
        <taxon>fabids</taxon>
        <taxon>Fabales</taxon>
        <taxon>Fabaceae</taxon>
        <taxon>Papilionoideae</taxon>
        <taxon>50 kb inversion clade</taxon>
        <taxon>dalbergioids sensu lato</taxon>
        <taxon>Dalbergieae</taxon>
        <taxon>Pterocarpus clade</taxon>
        <taxon>Stylosanthes</taxon>
    </lineage>
</organism>
<keyword evidence="2" id="KW-1185">Reference proteome</keyword>
<comment type="caution">
    <text evidence="1">The sequence shown here is derived from an EMBL/GenBank/DDBJ whole genome shotgun (WGS) entry which is preliminary data.</text>
</comment>
<dbReference type="EMBL" id="JASCZI010272517">
    <property type="protein sequence ID" value="MED6222567.1"/>
    <property type="molecule type" value="Genomic_DNA"/>
</dbReference>
<name>A0ABU6ZKV3_9FABA</name>
<sequence length="134" mass="15817">REGSFLNYLNFLNQNLMAEAPTSLKNKNKETKKMIDEDMVVMVTDSDMEAASHLIQLSDEDSSCNNKKRRRRRRTIVNDDEQRIISHVTWAKIREIFGEDEVSHHHLHLQPKKQKRRYRSLVNIYMATTPTFDA</sequence>
<accession>A0ABU6ZKV3</accession>
<proteinExistence type="predicted"/>
<evidence type="ECO:0000313" key="2">
    <source>
        <dbReference type="Proteomes" id="UP001341840"/>
    </source>
</evidence>
<protein>
    <submittedName>
        <fullName evidence="1">Uncharacterized protein</fullName>
    </submittedName>
</protein>
<gene>
    <name evidence="1" type="ORF">PIB30_065634</name>
</gene>
<feature type="non-terminal residue" evidence="1">
    <location>
        <position position="1"/>
    </location>
</feature>
<evidence type="ECO:0000313" key="1">
    <source>
        <dbReference type="EMBL" id="MED6222567.1"/>
    </source>
</evidence>
<reference evidence="1 2" key="1">
    <citation type="journal article" date="2023" name="Plants (Basel)">
        <title>Bridging the Gap: Combining Genomics and Transcriptomics Approaches to Understand Stylosanthes scabra, an Orphan Legume from the Brazilian Caatinga.</title>
        <authorList>
            <person name="Ferreira-Neto J.R.C."/>
            <person name="da Silva M.D."/>
            <person name="Binneck E."/>
            <person name="de Melo N.F."/>
            <person name="da Silva R.H."/>
            <person name="de Melo A.L.T.M."/>
            <person name="Pandolfi V."/>
            <person name="Bustamante F.O."/>
            <person name="Brasileiro-Vidal A.C."/>
            <person name="Benko-Iseppon A.M."/>
        </authorList>
    </citation>
    <scope>NUCLEOTIDE SEQUENCE [LARGE SCALE GENOMIC DNA]</scope>
    <source>
        <tissue evidence="1">Leaves</tissue>
    </source>
</reference>
<dbReference type="Proteomes" id="UP001341840">
    <property type="component" value="Unassembled WGS sequence"/>
</dbReference>